<protein>
    <submittedName>
        <fullName evidence="1">Uncharacterized protein</fullName>
    </submittedName>
</protein>
<comment type="caution">
    <text evidence="1">The sequence shown here is derived from an EMBL/GenBank/DDBJ whole genome shotgun (WGS) entry which is preliminary data.</text>
</comment>
<gene>
    <name evidence="1" type="ORF">Tco_1019643</name>
</gene>
<reference evidence="1" key="2">
    <citation type="submission" date="2022-01" db="EMBL/GenBank/DDBJ databases">
        <authorList>
            <person name="Yamashiro T."/>
            <person name="Shiraishi A."/>
            <person name="Satake H."/>
            <person name="Nakayama K."/>
        </authorList>
    </citation>
    <scope>NUCLEOTIDE SEQUENCE</scope>
</reference>
<dbReference type="Proteomes" id="UP001151760">
    <property type="component" value="Unassembled WGS sequence"/>
</dbReference>
<organism evidence="1 2">
    <name type="scientific">Tanacetum coccineum</name>
    <dbReference type="NCBI Taxonomy" id="301880"/>
    <lineage>
        <taxon>Eukaryota</taxon>
        <taxon>Viridiplantae</taxon>
        <taxon>Streptophyta</taxon>
        <taxon>Embryophyta</taxon>
        <taxon>Tracheophyta</taxon>
        <taxon>Spermatophyta</taxon>
        <taxon>Magnoliopsida</taxon>
        <taxon>eudicotyledons</taxon>
        <taxon>Gunneridae</taxon>
        <taxon>Pentapetalae</taxon>
        <taxon>asterids</taxon>
        <taxon>campanulids</taxon>
        <taxon>Asterales</taxon>
        <taxon>Asteraceae</taxon>
        <taxon>Asteroideae</taxon>
        <taxon>Anthemideae</taxon>
        <taxon>Anthemidinae</taxon>
        <taxon>Tanacetum</taxon>
    </lineage>
</organism>
<accession>A0ABQ5FYZ5</accession>
<proteinExistence type="predicted"/>
<evidence type="ECO:0000313" key="2">
    <source>
        <dbReference type="Proteomes" id="UP001151760"/>
    </source>
</evidence>
<name>A0ABQ5FYZ5_9ASTR</name>
<dbReference type="EMBL" id="BQNB010017874">
    <property type="protein sequence ID" value="GJT68163.1"/>
    <property type="molecule type" value="Genomic_DNA"/>
</dbReference>
<sequence>MKIMKLRQNAVKNPRQNAVKNEILPELLSIKTQYGLQAKRSDIEAKRSDIESKRSDNLKQNTMEVLSKTRVSYDFKQSLEQVCTSESELDELDEPWDV</sequence>
<keyword evidence="2" id="KW-1185">Reference proteome</keyword>
<reference evidence="1" key="1">
    <citation type="journal article" date="2022" name="Int. J. Mol. Sci.">
        <title>Draft Genome of Tanacetum Coccineum: Genomic Comparison of Closely Related Tanacetum-Family Plants.</title>
        <authorList>
            <person name="Yamashiro T."/>
            <person name="Shiraishi A."/>
            <person name="Nakayama K."/>
            <person name="Satake H."/>
        </authorList>
    </citation>
    <scope>NUCLEOTIDE SEQUENCE</scope>
</reference>
<evidence type="ECO:0000313" key="1">
    <source>
        <dbReference type="EMBL" id="GJT68163.1"/>
    </source>
</evidence>